<sequence>MDDQDAGNEGGNPWTRATIEGVASAAGALVGSVGFGPTAGVVGALVPPYALAALDTFGARWSSHRKANAAQVLIGAADKMGSIENVLLACESPAKEILTGIALNAGASTAMQGKIRALGMVLGRALKSDDDALVDESALMVAALADVEVPHVRLLDTMARPFNAKYPPNDPEGWSFIGRFAPKWERRRLDWKLPQYGVAMDGVLAALERHGLIAEVATDVKGYLEDQERRAKNALYPIGATNPAPSWKVTEFGASLLAVLYEAGEPCVGQDAGGGAS</sequence>
<keyword evidence="2" id="KW-1185">Reference proteome</keyword>
<organism evidence="1 2">
    <name type="scientific">Cellulomonas wangsupingiae</name>
    <dbReference type="NCBI Taxonomy" id="2968085"/>
    <lineage>
        <taxon>Bacteria</taxon>
        <taxon>Bacillati</taxon>
        <taxon>Actinomycetota</taxon>
        <taxon>Actinomycetes</taxon>
        <taxon>Micrococcales</taxon>
        <taxon>Cellulomonadaceae</taxon>
        <taxon>Cellulomonas</taxon>
    </lineage>
</organism>
<protein>
    <recommendedName>
        <fullName evidence="3">DUF4393 domain-containing protein</fullName>
    </recommendedName>
</protein>
<dbReference type="Proteomes" id="UP001317322">
    <property type="component" value="Chromosome"/>
</dbReference>
<evidence type="ECO:0008006" key="3">
    <source>
        <dbReference type="Google" id="ProtNLM"/>
    </source>
</evidence>
<accession>A0ABY5K0J0</accession>
<proteinExistence type="predicted"/>
<name>A0ABY5K0J0_9CELL</name>
<evidence type="ECO:0000313" key="1">
    <source>
        <dbReference type="EMBL" id="UUI63613.1"/>
    </source>
</evidence>
<gene>
    <name evidence="1" type="ORF">NP075_10670</name>
</gene>
<dbReference type="EMBL" id="CP101989">
    <property type="protein sequence ID" value="UUI63613.1"/>
    <property type="molecule type" value="Genomic_DNA"/>
</dbReference>
<reference evidence="1 2" key="1">
    <citation type="submission" date="2022-07" db="EMBL/GenBank/DDBJ databases">
        <title>Novel species in genus cellulomonas.</title>
        <authorList>
            <person name="Ye L."/>
        </authorList>
    </citation>
    <scope>NUCLEOTIDE SEQUENCE [LARGE SCALE GENOMIC DNA]</scope>
    <source>
        <strain evidence="2">zg-Y908</strain>
    </source>
</reference>
<evidence type="ECO:0000313" key="2">
    <source>
        <dbReference type="Proteomes" id="UP001317322"/>
    </source>
</evidence>
<dbReference type="RefSeq" id="WP_227563157.1">
    <property type="nucleotide sequence ID" value="NZ_CP101989.1"/>
</dbReference>